<evidence type="ECO:0000256" key="5">
    <source>
        <dbReference type="ARBA" id="ARBA00022695"/>
    </source>
</evidence>
<feature type="domain" description="S1 motif" evidence="11">
    <location>
        <begin position="628"/>
        <end position="696"/>
    </location>
</feature>
<dbReference type="CDD" id="cd11364">
    <property type="entry name" value="RNase_PH_PNPase_2"/>
    <property type="match status" value="1"/>
</dbReference>
<organism evidence="12 13">
    <name type="scientific">Candidatus Scybalenecus merdavium</name>
    <dbReference type="NCBI Taxonomy" id="2840939"/>
    <lineage>
        <taxon>Bacteria</taxon>
        <taxon>Bacillati</taxon>
        <taxon>Bacillota</taxon>
        <taxon>Clostridia</taxon>
        <taxon>Eubacteriales</taxon>
        <taxon>Oscillospiraceae</taxon>
        <taxon>Oscillospiraceae incertae sedis</taxon>
        <taxon>Candidatus Scybalenecus</taxon>
    </lineage>
</organism>
<dbReference type="Pfam" id="PF00013">
    <property type="entry name" value="KH_1"/>
    <property type="match status" value="1"/>
</dbReference>
<dbReference type="PROSITE" id="PS50126">
    <property type="entry name" value="S1"/>
    <property type="match status" value="1"/>
</dbReference>
<gene>
    <name evidence="9" type="primary">pnp</name>
    <name evidence="12" type="ORF">IAD23_03230</name>
</gene>
<dbReference type="FunFam" id="3.30.230.70:FF:000002">
    <property type="entry name" value="Polyribonucleotide nucleotidyltransferase"/>
    <property type="match status" value="1"/>
</dbReference>
<dbReference type="InterPro" id="IPR004087">
    <property type="entry name" value="KH_dom"/>
</dbReference>
<dbReference type="InterPro" id="IPR027408">
    <property type="entry name" value="PNPase/RNase_PH_dom_sf"/>
</dbReference>
<name>A0A9D1MU46_9FIRM</name>
<dbReference type="AlphaFoldDB" id="A0A9D1MU46"/>
<dbReference type="InterPro" id="IPR036456">
    <property type="entry name" value="PNPase_PH_RNA-bd_sf"/>
</dbReference>
<comment type="catalytic activity">
    <reaction evidence="9">
        <text>RNA(n+1) + phosphate = RNA(n) + a ribonucleoside 5'-diphosphate</text>
        <dbReference type="Rhea" id="RHEA:22096"/>
        <dbReference type="Rhea" id="RHEA-COMP:14527"/>
        <dbReference type="Rhea" id="RHEA-COMP:17342"/>
        <dbReference type="ChEBI" id="CHEBI:43474"/>
        <dbReference type="ChEBI" id="CHEBI:57930"/>
        <dbReference type="ChEBI" id="CHEBI:140395"/>
        <dbReference type="EC" id="2.7.7.8"/>
    </reaction>
</comment>
<dbReference type="CDD" id="cd02393">
    <property type="entry name" value="KH-I_PNPase"/>
    <property type="match status" value="1"/>
</dbReference>
<comment type="caution">
    <text evidence="12">The sequence shown here is derived from an EMBL/GenBank/DDBJ whole genome shotgun (WGS) entry which is preliminary data.</text>
</comment>
<dbReference type="InterPro" id="IPR036345">
    <property type="entry name" value="ExoRNase_PH_dom2_sf"/>
</dbReference>
<feature type="compositionally biased region" description="Basic residues" evidence="10">
    <location>
        <begin position="719"/>
        <end position="734"/>
    </location>
</feature>
<dbReference type="NCBIfam" id="NF008805">
    <property type="entry name" value="PRK11824.1"/>
    <property type="match status" value="1"/>
</dbReference>
<evidence type="ECO:0000256" key="9">
    <source>
        <dbReference type="HAMAP-Rule" id="MF_01595"/>
    </source>
</evidence>
<dbReference type="GO" id="GO:0006402">
    <property type="term" value="P:mRNA catabolic process"/>
    <property type="evidence" value="ECO:0007669"/>
    <property type="project" value="UniProtKB-UniRule"/>
</dbReference>
<comment type="subcellular location">
    <subcellularLocation>
        <location evidence="1 9">Cytoplasm</location>
    </subcellularLocation>
</comment>
<dbReference type="Gene3D" id="3.30.1370.10">
    <property type="entry name" value="K Homology domain, type 1"/>
    <property type="match status" value="1"/>
</dbReference>
<proteinExistence type="inferred from homology"/>
<dbReference type="Pfam" id="PF01138">
    <property type="entry name" value="RNase_PH"/>
    <property type="match status" value="2"/>
</dbReference>
<evidence type="ECO:0000259" key="11">
    <source>
        <dbReference type="PROSITE" id="PS50126"/>
    </source>
</evidence>
<dbReference type="Proteomes" id="UP000824125">
    <property type="component" value="Unassembled WGS sequence"/>
</dbReference>
<dbReference type="InterPro" id="IPR015847">
    <property type="entry name" value="ExoRNase_PH_dom2"/>
</dbReference>
<evidence type="ECO:0000313" key="13">
    <source>
        <dbReference type="Proteomes" id="UP000824125"/>
    </source>
</evidence>
<dbReference type="FunFam" id="3.30.1370.10:FF:000001">
    <property type="entry name" value="Polyribonucleotide nucleotidyltransferase"/>
    <property type="match status" value="1"/>
</dbReference>
<dbReference type="Pfam" id="PF03726">
    <property type="entry name" value="PNPase"/>
    <property type="match status" value="1"/>
</dbReference>
<dbReference type="SUPFAM" id="SSF54211">
    <property type="entry name" value="Ribosomal protein S5 domain 2-like"/>
    <property type="match status" value="2"/>
</dbReference>
<dbReference type="PIRSF" id="PIRSF005499">
    <property type="entry name" value="PNPase"/>
    <property type="match status" value="1"/>
</dbReference>
<dbReference type="GO" id="GO:0006396">
    <property type="term" value="P:RNA processing"/>
    <property type="evidence" value="ECO:0007669"/>
    <property type="project" value="InterPro"/>
</dbReference>
<feature type="region of interest" description="Disordered" evidence="10">
    <location>
        <begin position="704"/>
        <end position="734"/>
    </location>
</feature>
<dbReference type="PROSITE" id="PS50084">
    <property type="entry name" value="KH_TYPE_1"/>
    <property type="match status" value="1"/>
</dbReference>
<evidence type="ECO:0000256" key="7">
    <source>
        <dbReference type="ARBA" id="ARBA00022842"/>
    </source>
</evidence>
<evidence type="ECO:0000256" key="4">
    <source>
        <dbReference type="ARBA" id="ARBA00022679"/>
    </source>
</evidence>
<dbReference type="GO" id="GO:0005829">
    <property type="term" value="C:cytosol"/>
    <property type="evidence" value="ECO:0007669"/>
    <property type="project" value="TreeGrafter"/>
</dbReference>
<evidence type="ECO:0000313" key="12">
    <source>
        <dbReference type="EMBL" id="HIU68955.1"/>
    </source>
</evidence>
<keyword evidence="8 9" id="KW-0694">RNA-binding</keyword>
<dbReference type="GO" id="GO:0004654">
    <property type="term" value="F:polyribonucleotide nucleotidyltransferase activity"/>
    <property type="evidence" value="ECO:0007669"/>
    <property type="project" value="UniProtKB-UniRule"/>
</dbReference>
<comment type="function">
    <text evidence="9">Involved in mRNA degradation. Catalyzes the phosphorolysis of single-stranded polyribonucleotides processively in the 3'- to 5'-direction.</text>
</comment>
<dbReference type="SUPFAM" id="SSF55666">
    <property type="entry name" value="Ribonuclease PH domain 2-like"/>
    <property type="match status" value="2"/>
</dbReference>
<dbReference type="Gene3D" id="2.40.50.140">
    <property type="entry name" value="Nucleic acid-binding proteins"/>
    <property type="match status" value="1"/>
</dbReference>
<dbReference type="Pfam" id="PF03725">
    <property type="entry name" value="RNase_PH_C"/>
    <property type="match status" value="1"/>
</dbReference>
<comment type="cofactor">
    <cofactor evidence="9">
        <name>Mg(2+)</name>
        <dbReference type="ChEBI" id="CHEBI:18420"/>
    </cofactor>
</comment>
<dbReference type="InterPro" id="IPR001247">
    <property type="entry name" value="ExoRNase_PH_dom1"/>
</dbReference>
<evidence type="ECO:0000256" key="3">
    <source>
        <dbReference type="ARBA" id="ARBA00022490"/>
    </source>
</evidence>
<dbReference type="GO" id="GO:0000175">
    <property type="term" value="F:3'-5'-RNA exonuclease activity"/>
    <property type="evidence" value="ECO:0007669"/>
    <property type="project" value="TreeGrafter"/>
</dbReference>
<evidence type="ECO:0000256" key="2">
    <source>
        <dbReference type="ARBA" id="ARBA00007404"/>
    </source>
</evidence>
<evidence type="ECO:0000256" key="10">
    <source>
        <dbReference type="SAM" id="MobiDB-lite"/>
    </source>
</evidence>
<dbReference type="SMART" id="SM00322">
    <property type="entry name" value="KH"/>
    <property type="match status" value="1"/>
</dbReference>
<dbReference type="NCBIfam" id="TIGR03591">
    <property type="entry name" value="polynuc_phos"/>
    <property type="match status" value="1"/>
</dbReference>
<evidence type="ECO:0000256" key="6">
    <source>
        <dbReference type="ARBA" id="ARBA00022723"/>
    </source>
</evidence>
<dbReference type="GO" id="GO:0000287">
    <property type="term" value="F:magnesium ion binding"/>
    <property type="evidence" value="ECO:0007669"/>
    <property type="project" value="UniProtKB-UniRule"/>
</dbReference>
<dbReference type="Pfam" id="PF00575">
    <property type="entry name" value="S1"/>
    <property type="match status" value="1"/>
</dbReference>
<dbReference type="CDD" id="cd11363">
    <property type="entry name" value="RNase_PH_PNPase_1"/>
    <property type="match status" value="1"/>
</dbReference>
<evidence type="ECO:0000256" key="8">
    <source>
        <dbReference type="ARBA" id="ARBA00022884"/>
    </source>
</evidence>
<dbReference type="HAMAP" id="MF_01595">
    <property type="entry name" value="PNPase"/>
    <property type="match status" value="1"/>
</dbReference>
<dbReference type="EC" id="2.7.7.8" evidence="9"/>
<keyword evidence="3 9" id="KW-0963">Cytoplasm</keyword>
<dbReference type="SMART" id="SM00316">
    <property type="entry name" value="S1"/>
    <property type="match status" value="1"/>
</dbReference>
<evidence type="ECO:0000256" key="1">
    <source>
        <dbReference type="ARBA" id="ARBA00004496"/>
    </source>
</evidence>
<dbReference type="InterPro" id="IPR003029">
    <property type="entry name" value="S1_domain"/>
</dbReference>
<keyword evidence="4 9" id="KW-0808">Transferase</keyword>
<dbReference type="SUPFAM" id="SSF54791">
    <property type="entry name" value="Eukaryotic type KH-domain (KH-domain type I)"/>
    <property type="match status" value="1"/>
</dbReference>
<dbReference type="InterPro" id="IPR020568">
    <property type="entry name" value="Ribosomal_Su5_D2-typ_SF"/>
</dbReference>
<dbReference type="FunFam" id="3.30.230.70:FF:000001">
    <property type="entry name" value="Polyribonucleotide nucleotidyltransferase"/>
    <property type="match status" value="1"/>
</dbReference>
<reference evidence="12" key="1">
    <citation type="submission" date="2020-10" db="EMBL/GenBank/DDBJ databases">
        <authorList>
            <person name="Gilroy R."/>
        </authorList>
    </citation>
    <scope>NUCLEOTIDE SEQUENCE</scope>
    <source>
        <strain evidence="12">CHK176-6737</strain>
    </source>
</reference>
<dbReference type="SUPFAM" id="SSF46915">
    <property type="entry name" value="Polynucleotide phosphorylase/guanosine pentaphosphate synthase (PNPase/GPSI), domain 3"/>
    <property type="match status" value="1"/>
</dbReference>
<keyword evidence="6 9" id="KW-0479">Metal-binding</keyword>
<dbReference type="InterPro" id="IPR012340">
    <property type="entry name" value="NA-bd_OB-fold"/>
</dbReference>
<dbReference type="EMBL" id="DVNM01000016">
    <property type="protein sequence ID" value="HIU68955.1"/>
    <property type="molecule type" value="Genomic_DNA"/>
</dbReference>
<feature type="binding site" evidence="9">
    <location>
        <position position="491"/>
    </location>
    <ligand>
        <name>Mg(2+)</name>
        <dbReference type="ChEBI" id="CHEBI:18420"/>
    </ligand>
</feature>
<sequence length="734" mass="80417">MFFKNYKKWETQLAGRTLSLETGKMAGLANASVMARYGGTAVLCTVTASAKPRDGIDFFPLSVDYEEKMYSVGKIPGSFQRREGRPSEKAILTSRCIDRPIRPLFPKDMRNDCSVVATVMSVDPDCSPEITAMIGVSAAIAISDIPWDGPISGVNVGLIDGEIVINPNLEQRAKSDLNLTVASTADLVAMIEAGANEVDDDTMYNCIMAGHEENKKIVQFINGIVAEVGKPKFTFESSNPDPEIMAEIEDFCIEDVKKALDTDDKLVRDEALLPIYAAVHEKFDERFEGCEEKIDDILYLVQKHVVRSWLKDEHKRVDGRGIDEIRPLNAEIDLLERAHGSGMFTRGQTQVLSVTTLGTAGDAQQLDGLDEQKEKRYIHHYNFPSYSVGETRPSRGPGRREIGHGALAEKALLPVIPSVDEFPYTIRVVSEVLSSNGSTSQGSVCGSTLSLMAAGVPIKAPVAGISCGLITGDDGVYGDFMTMVDIQGLEDFYGDMDFKVAGTKKGITAIQMDLKVHGLTGAIIKEALAKTHKARNYILDEIMLPVISEPRKELSPYAPKMLTTQISPDKIGDVIGKGGKVIQEIQANCDCKVDIEEDGRVFVSGLDVENAKRAISLIETIANDPEVGSFYNGVVTRLMNFGAFVEIAPGKEGLVHISRLDVKHTDKVEDVVNVGDSVIVKVIEIDDQGRINLSRRDALIELEGMKPENDLEEEEAARPRRPRGNGGPRRRRDR</sequence>
<accession>A0A9D1MU46</accession>
<dbReference type="InterPro" id="IPR036612">
    <property type="entry name" value="KH_dom_type_1_sf"/>
</dbReference>
<dbReference type="Gene3D" id="3.30.230.70">
    <property type="entry name" value="GHMP Kinase, N-terminal domain"/>
    <property type="match status" value="2"/>
</dbReference>
<dbReference type="PANTHER" id="PTHR11252:SF0">
    <property type="entry name" value="POLYRIBONUCLEOTIDE NUCLEOTIDYLTRANSFERASE 1, MITOCHONDRIAL"/>
    <property type="match status" value="1"/>
</dbReference>
<comment type="similarity">
    <text evidence="2 9">Belongs to the polyribonucleotide nucleotidyltransferase family.</text>
</comment>
<dbReference type="CDD" id="cd04472">
    <property type="entry name" value="S1_PNPase"/>
    <property type="match status" value="1"/>
</dbReference>
<keyword evidence="5 9" id="KW-0548">Nucleotidyltransferase</keyword>
<dbReference type="InterPro" id="IPR012162">
    <property type="entry name" value="PNPase"/>
</dbReference>
<dbReference type="InterPro" id="IPR015848">
    <property type="entry name" value="PNPase_PH_RNA-bd_bac/org-type"/>
</dbReference>
<dbReference type="SUPFAM" id="SSF50249">
    <property type="entry name" value="Nucleic acid-binding proteins"/>
    <property type="match status" value="1"/>
</dbReference>
<feature type="binding site" evidence="9">
    <location>
        <position position="497"/>
    </location>
    <ligand>
        <name>Mg(2+)</name>
        <dbReference type="ChEBI" id="CHEBI:18420"/>
    </ligand>
</feature>
<dbReference type="FunFam" id="2.40.50.140:FF:000023">
    <property type="entry name" value="Polyribonucleotide nucleotidyltransferase"/>
    <property type="match status" value="1"/>
</dbReference>
<dbReference type="GO" id="GO:0003723">
    <property type="term" value="F:RNA binding"/>
    <property type="evidence" value="ECO:0007669"/>
    <property type="project" value="UniProtKB-UniRule"/>
</dbReference>
<dbReference type="InterPro" id="IPR004088">
    <property type="entry name" value="KH_dom_type_1"/>
</dbReference>
<reference evidence="12" key="2">
    <citation type="journal article" date="2021" name="PeerJ">
        <title>Extensive microbial diversity within the chicken gut microbiome revealed by metagenomics and culture.</title>
        <authorList>
            <person name="Gilroy R."/>
            <person name="Ravi A."/>
            <person name="Getino M."/>
            <person name="Pursley I."/>
            <person name="Horton D.L."/>
            <person name="Alikhan N.F."/>
            <person name="Baker D."/>
            <person name="Gharbi K."/>
            <person name="Hall N."/>
            <person name="Watson M."/>
            <person name="Adriaenssens E.M."/>
            <person name="Foster-Nyarko E."/>
            <person name="Jarju S."/>
            <person name="Secka A."/>
            <person name="Antonio M."/>
            <person name="Oren A."/>
            <person name="Chaudhuri R.R."/>
            <person name="La Ragione R."/>
            <person name="Hildebrand F."/>
            <person name="Pallen M.J."/>
        </authorList>
    </citation>
    <scope>NUCLEOTIDE SEQUENCE</scope>
    <source>
        <strain evidence="12">CHK176-6737</strain>
    </source>
</reference>
<protein>
    <recommendedName>
        <fullName evidence="9">Polyribonucleotide nucleotidyltransferase</fullName>
        <ecNumber evidence="9">2.7.7.8</ecNumber>
    </recommendedName>
    <alternativeName>
        <fullName evidence="9">Polynucleotide phosphorylase</fullName>
        <shortName evidence="9">PNPase</shortName>
    </alternativeName>
</protein>
<keyword evidence="7 9" id="KW-0460">Magnesium</keyword>
<dbReference type="PANTHER" id="PTHR11252">
    <property type="entry name" value="POLYRIBONUCLEOTIDE NUCLEOTIDYLTRANSFERASE"/>
    <property type="match status" value="1"/>
</dbReference>